<proteinExistence type="predicted"/>
<sequence length="438" mass="46739">MGSAHVLQLQRPVPLPPTTYTVGSMPSRLTLTPSSSAGTDPAMLESALQLVNSLNAKRRARSSPMRSKYRLAPSRPAHASSSDEILHNPPTGGSSQNGPDWLLSALVTHEGPEQTRIHAPFPDARASDRLTMPFETSSAAAPWPSSSPLFGSDPFEHGQHANEEPKFLSDLSPTRLLADSPPSTPFRSSAGSSRPIALTRHALDESTLNALDGSDSPLASGELDTRQFWKQHAAPSIPPLQIETPDRDVFTAQMGAQARLPSFNYLDKIEDEALLDFQAEPEYTIAPALMNASADGQVVHPLQAFSGPDLLTTPSAVSSVGVGAGGGHELSSAGDGRGRHRPFIPPASSPFAALGAASHRGRQNEHLGADVATSNELDRYEGAPRDTDDFEEEEAPFQLPSIDEEASSEFFRIMGSQAQRLFPADRSSSSRSSSLAML</sequence>
<evidence type="ECO:0000313" key="3">
    <source>
        <dbReference type="Proteomes" id="UP001176521"/>
    </source>
</evidence>
<evidence type="ECO:0000313" key="2">
    <source>
        <dbReference type="EMBL" id="KAK0540389.1"/>
    </source>
</evidence>
<dbReference type="AlphaFoldDB" id="A0AAN6GGP2"/>
<feature type="compositionally biased region" description="Polar residues" evidence="1">
    <location>
        <begin position="18"/>
        <end position="38"/>
    </location>
</feature>
<feature type="region of interest" description="Disordered" evidence="1">
    <location>
        <begin position="135"/>
        <end position="160"/>
    </location>
</feature>
<feature type="region of interest" description="Disordered" evidence="1">
    <location>
        <begin position="55"/>
        <end position="101"/>
    </location>
</feature>
<feature type="compositionally biased region" description="Low complexity" evidence="1">
    <location>
        <begin position="137"/>
        <end position="148"/>
    </location>
</feature>
<feature type="region of interest" description="Disordered" evidence="1">
    <location>
        <begin position="1"/>
        <end position="40"/>
    </location>
</feature>
<feature type="region of interest" description="Disordered" evidence="1">
    <location>
        <begin position="356"/>
        <end position="396"/>
    </location>
</feature>
<organism evidence="2 3">
    <name type="scientific">Tilletia horrida</name>
    <dbReference type="NCBI Taxonomy" id="155126"/>
    <lineage>
        <taxon>Eukaryota</taxon>
        <taxon>Fungi</taxon>
        <taxon>Dikarya</taxon>
        <taxon>Basidiomycota</taxon>
        <taxon>Ustilaginomycotina</taxon>
        <taxon>Exobasidiomycetes</taxon>
        <taxon>Tilletiales</taxon>
        <taxon>Tilletiaceae</taxon>
        <taxon>Tilletia</taxon>
    </lineage>
</organism>
<keyword evidence="3" id="KW-1185">Reference proteome</keyword>
<accession>A0AAN6GGP2</accession>
<feature type="region of interest" description="Disordered" evidence="1">
    <location>
        <begin position="173"/>
        <end position="194"/>
    </location>
</feature>
<comment type="caution">
    <text evidence="2">The sequence shown here is derived from an EMBL/GenBank/DDBJ whole genome shotgun (WGS) entry which is preliminary data.</text>
</comment>
<name>A0AAN6GGP2_9BASI</name>
<dbReference type="EMBL" id="JAPDMQ010000014">
    <property type="protein sequence ID" value="KAK0540389.1"/>
    <property type="molecule type" value="Genomic_DNA"/>
</dbReference>
<gene>
    <name evidence="2" type="ORF">OC842_000503</name>
</gene>
<reference evidence="2" key="1">
    <citation type="journal article" date="2023" name="PhytoFront">
        <title>Draft Genome Resources of Seven Strains of Tilletia horrida, Causal Agent of Kernel Smut of Rice.</title>
        <authorList>
            <person name="Khanal S."/>
            <person name="Antony Babu S."/>
            <person name="Zhou X.G."/>
        </authorList>
    </citation>
    <scope>NUCLEOTIDE SEQUENCE</scope>
    <source>
        <strain evidence="2">TX3</strain>
    </source>
</reference>
<protein>
    <submittedName>
        <fullName evidence="2">Uncharacterized protein</fullName>
    </submittedName>
</protein>
<feature type="compositionally biased region" description="Basic and acidic residues" evidence="1">
    <location>
        <begin position="376"/>
        <end position="387"/>
    </location>
</feature>
<feature type="compositionally biased region" description="Low complexity" evidence="1">
    <location>
        <begin position="1"/>
        <end position="12"/>
    </location>
</feature>
<dbReference type="Proteomes" id="UP001176521">
    <property type="component" value="Unassembled WGS sequence"/>
</dbReference>
<evidence type="ECO:0000256" key="1">
    <source>
        <dbReference type="SAM" id="MobiDB-lite"/>
    </source>
</evidence>